<evidence type="ECO:0000313" key="2">
    <source>
        <dbReference type="EMBL" id="KAJ8882819.1"/>
    </source>
</evidence>
<name>A0ABQ9HEY8_9NEOP</name>
<dbReference type="PANTHER" id="PTHR47326:SF1">
    <property type="entry name" value="HTH PSQ-TYPE DOMAIN-CONTAINING PROTEIN"/>
    <property type="match status" value="1"/>
</dbReference>
<evidence type="ECO:0000256" key="1">
    <source>
        <dbReference type="SAM" id="MobiDB-lite"/>
    </source>
</evidence>
<comment type="caution">
    <text evidence="2">The sequence shown here is derived from an EMBL/GenBank/DDBJ whole genome shotgun (WGS) entry which is preliminary data.</text>
</comment>
<dbReference type="PANTHER" id="PTHR47326">
    <property type="entry name" value="TRANSPOSABLE ELEMENT TC3 TRANSPOSASE-LIKE PROTEIN"/>
    <property type="match status" value="1"/>
</dbReference>
<feature type="region of interest" description="Disordered" evidence="1">
    <location>
        <begin position="812"/>
        <end position="836"/>
    </location>
</feature>
<dbReference type="Gene3D" id="3.30.420.10">
    <property type="entry name" value="Ribonuclease H-like superfamily/Ribonuclease H"/>
    <property type="match status" value="1"/>
</dbReference>
<feature type="region of interest" description="Disordered" evidence="1">
    <location>
        <begin position="563"/>
        <end position="588"/>
    </location>
</feature>
<accession>A0ABQ9HEY8</accession>
<dbReference type="EMBL" id="JARBHB010000005">
    <property type="protein sequence ID" value="KAJ8882819.1"/>
    <property type="molecule type" value="Genomic_DNA"/>
</dbReference>
<organism evidence="2 3">
    <name type="scientific">Dryococelus australis</name>
    <dbReference type="NCBI Taxonomy" id="614101"/>
    <lineage>
        <taxon>Eukaryota</taxon>
        <taxon>Metazoa</taxon>
        <taxon>Ecdysozoa</taxon>
        <taxon>Arthropoda</taxon>
        <taxon>Hexapoda</taxon>
        <taxon>Insecta</taxon>
        <taxon>Pterygota</taxon>
        <taxon>Neoptera</taxon>
        <taxon>Polyneoptera</taxon>
        <taxon>Phasmatodea</taxon>
        <taxon>Verophasmatodea</taxon>
        <taxon>Anareolatae</taxon>
        <taxon>Phasmatidae</taxon>
        <taxon>Eurycanthinae</taxon>
        <taxon>Dryococelus</taxon>
    </lineage>
</organism>
<reference evidence="2 3" key="1">
    <citation type="submission" date="2023-02" db="EMBL/GenBank/DDBJ databases">
        <title>LHISI_Scaffold_Assembly.</title>
        <authorList>
            <person name="Stuart O.P."/>
            <person name="Cleave R."/>
            <person name="Magrath M.J.L."/>
            <person name="Mikheyev A.S."/>
        </authorList>
    </citation>
    <scope>NUCLEOTIDE SEQUENCE [LARGE SCALE GENOMIC DNA]</scope>
    <source>
        <strain evidence="2">Daus_M_001</strain>
        <tissue evidence="2">Leg muscle</tissue>
    </source>
</reference>
<feature type="compositionally biased region" description="Basic and acidic residues" evidence="1">
    <location>
        <begin position="572"/>
        <end position="581"/>
    </location>
</feature>
<protein>
    <submittedName>
        <fullName evidence="2">Uncharacterized protein</fullName>
    </submittedName>
</protein>
<keyword evidence="3" id="KW-1185">Reference proteome</keyword>
<dbReference type="Proteomes" id="UP001159363">
    <property type="component" value="Chromosome 4"/>
</dbReference>
<gene>
    <name evidence="2" type="ORF">PR048_014633</name>
</gene>
<sequence>MKVKRGEYGVSEEILVALKSVMNARVPGQEASERYGRLYLQRRNERSEKTGYRQRNPPTCAIVRHDSHMPKTGRVPFRESNPVRLYWETSSLATMSPRPRRRRVKATLSRGEERLLVTSRGGFNGHRDIRLATARSFVVPGSPREFSSSMSSDGQSVSLLRSTSSNSYRHETIQVTGINEPGIRRAGLRTAAICWMAGSLRLDSGGTVQFSARVCRTYPTLLCSYAPLIFQALPHGRSLGGVMYLQFLQDVLPEYSKDVPSDAREAMWFQQDGVPPHFAIAVRRHLDMHFPNRDEFITPETFAHFRRNMIQRCAACAAEDGGQFEQTLLTETSNRCTVPMPSVQISCSPPTKAILVQYLPRWVTPDFSHVRIVPDDAIVPLSMIEDMLHMKDTYGQSVHNEEKVDGLLSIVLVNSFPDARLKPAACLLRATMTPTCRSAGVSNVNETPPSVNTGALFLPAALDGGGASSSGGTTAQVGSRAAKCTASNSGAAGQWNRKCEDERARILHVRSGAACPRRLEDSASLAPRAVHDKVSTFEINLRKRSLALPAYILTGALSDIRPVKENPPTSDIVRHDSDSRKSGVNRPAIEPGSPWWEASSLTAQPLWPQARNECMWESCWTMPLVGGFFRGSPASSASLHSGASAYSPRFTLIVSKVLDHSHKKSLEPYRLGMTSESAYRCLTFQIVSSSSHTAFISKLPSDLVLNVIDGREVWGPYWPRKRVAITNAGQRYPCCLRPGITLLESAVAKLRQQGERTWCGVPLYNEAWITALARASPISDSTVFCIQSKARFVTEHHSCRKFTSCHAARSRQRATRARQFPGRNGRRGREHHDDRSRSASHLVIVLVDAGSAFTACRTMKRASLLVVHRGRPEPSRRRVCPPLPTTSNTDSQCKGYSRRMAITVQVANNVPKRSYCLPLGDRRCGLSLTHPAVRKGLSHAPSGHAELGFVDHTVHASTKALFGVLELCIMEEHSCPTVEHPRKQDALNANGTLWQP</sequence>
<proteinExistence type="predicted"/>
<dbReference type="InterPro" id="IPR036397">
    <property type="entry name" value="RNaseH_sf"/>
</dbReference>
<evidence type="ECO:0000313" key="3">
    <source>
        <dbReference type="Proteomes" id="UP001159363"/>
    </source>
</evidence>